<feature type="non-terminal residue" evidence="1">
    <location>
        <position position="73"/>
    </location>
</feature>
<protein>
    <submittedName>
        <fullName evidence="1">Uncharacterized protein</fullName>
    </submittedName>
</protein>
<accession>A0A061RVC5</accession>
<organism evidence="1">
    <name type="scientific">Tetraselmis sp. GSL018</name>
    <dbReference type="NCBI Taxonomy" id="582737"/>
    <lineage>
        <taxon>Eukaryota</taxon>
        <taxon>Viridiplantae</taxon>
        <taxon>Chlorophyta</taxon>
        <taxon>core chlorophytes</taxon>
        <taxon>Chlorodendrophyceae</taxon>
        <taxon>Chlorodendrales</taxon>
        <taxon>Chlorodendraceae</taxon>
        <taxon>Tetraselmis</taxon>
    </lineage>
</organism>
<gene>
    <name evidence="1" type="ORF">TSPGSL018_21698</name>
</gene>
<reference evidence="1" key="1">
    <citation type="submission" date="2014-05" db="EMBL/GenBank/DDBJ databases">
        <title>The transcriptome of the halophilic microalga Tetraselmis sp. GSL018 isolated from the Great Salt Lake, Utah.</title>
        <authorList>
            <person name="Jinkerson R.E."/>
            <person name="D'Adamo S."/>
            <person name="Posewitz M.C."/>
        </authorList>
    </citation>
    <scope>NUCLEOTIDE SEQUENCE</scope>
    <source>
        <strain evidence="1">GSL018</strain>
    </source>
</reference>
<dbReference type="EMBL" id="GBEZ01009679">
    <property type="protein sequence ID" value="JAC75928.1"/>
    <property type="molecule type" value="Transcribed_RNA"/>
</dbReference>
<name>A0A061RVC5_9CHLO</name>
<proteinExistence type="predicted"/>
<dbReference type="AlphaFoldDB" id="A0A061RVC5"/>
<feature type="non-terminal residue" evidence="1">
    <location>
        <position position="1"/>
    </location>
</feature>
<sequence length="73" mass="7740">DEGNLWQGIILHSAGSLSGAHQSRISPEDGFCSGFQPPEAGVPVGQMADALLACAEKMKEDAARFLIVQKDLE</sequence>
<evidence type="ECO:0000313" key="1">
    <source>
        <dbReference type="EMBL" id="JAC75928.1"/>
    </source>
</evidence>